<sequence length="158" mass="18006">MLNFEEKERRYCNFHMSGKPKAKPEDHPRSPTSSFKSPFFSTSKSKLLPLKLQNPYGDGYNHLNSCKVVEEESDDNTMAATTRPGVLKSEAVSKGYNFASTWEQVYDMTTLRSRFFKKFSPPSILHGFVCTLGTARSCYTSLKILEAAEICPQWPEKF</sequence>
<evidence type="ECO:0000313" key="2">
    <source>
        <dbReference type="EnsemblPlants" id="Solyc07g017535.1.1"/>
    </source>
</evidence>
<proteinExistence type="predicted"/>
<accession>A0A3Q7H929</accession>
<dbReference type="Gramene" id="Solyc07g017535.1.1">
    <property type="protein sequence ID" value="Solyc07g017535.1.1"/>
    <property type="gene ID" value="Solyc07g017535.1"/>
</dbReference>
<evidence type="ECO:0000256" key="1">
    <source>
        <dbReference type="SAM" id="MobiDB-lite"/>
    </source>
</evidence>
<protein>
    <submittedName>
        <fullName evidence="2">Uncharacterized protein</fullName>
    </submittedName>
</protein>
<feature type="region of interest" description="Disordered" evidence="1">
    <location>
        <begin position="15"/>
        <end position="40"/>
    </location>
</feature>
<dbReference type="AlphaFoldDB" id="A0A3Q7H929"/>
<dbReference type="InParanoid" id="A0A3Q7H929"/>
<dbReference type="Proteomes" id="UP000004994">
    <property type="component" value="Chromosome 7"/>
</dbReference>
<reference evidence="2" key="1">
    <citation type="journal article" date="2012" name="Nature">
        <title>The tomato genome sequence provides insights into fleshy fruit evolution.</title>
        <authorList>
            <consortium name="Tomato Genome Consortium"/>
        </authorList>
    </citation>
    <scope>NUCLEOTIDE SEQUENCE [LARGE SCALE GENOMIC DNA]</scope>
    <source>
        <strain evidence="2">cv. Heinz 1706</strain>
    </source>
</reference>
<organism evidence="2">
    <name type="scientific">Solanum lycopersicum</name>
    <name type="common">Tomato</name>
    <name type="synonym">Lycopersicon esculentum</name>
    <dbReference type="NCBI Taxonomy" id="4081"/>
    <lineage>
        <taxon>Eukaryota</taxon>
        <taxon>Viridiplantae</taxon>
        <taxon>Streptophyta</taxon>
        <taxon>Embryophyta</taxon>
        <taxon>Tracheophyta</taxon>
        <taxon>Spermatophyta</taxon>
        <taxon>Magnoliopsida</taxon>
        <taxon>eudicotyledons</taxon>
        <taxon>Gunneridae</taxon>
        <taxon>Pentapetalae</taxon>
        <taxon>asterids</taxon>
        <taxon>lamiids</taxon>
        <taxon>Solanales</taxon>
        <taxon>Solanaceae</taxon>
        <taxon>Solanoideae</taxon>
        <taxon>Solaneae</taxon>
        <taxon>Solanum</taxon>
        <taxon>Solanum subgen. Lycopersicon</taxon>
    </lineage>
</organism>
<dbReference type="EnsemblPlants" id="Solyc07g017535.1.1">
    <property type="protein sequence ID" value="Solyc07g017535.1.1"/>
    <property type="gene ID" value="Solyc07g017535.1"/>
</dbReference>
<reference evidence="2" key="2">
    <citation type="submission" date="2019-01" db="UniProtKB">
        <authorList>
            <consortium name="EnsemblPlants"/>
        </authorList>
    </citation>
    <scope>IDENTIFICATION</scope>
    <source>
        <strain evidence="2">cv. Heinz 1706</strain>
    </source>
</reference>
<keyword evidence="3" id="KW-1185">Reference proteome</keyword>
<name>A0A3Q7H929_SOLLC</name>
<evidence type="ECO:0000313" key="3">
    <source>
        <dbReference type="Proteomes" id="UP000004994"/>
    </source>
</evidence>
<feature type="compositionally biased region" description="Low complexity" evidence="1">
    <location>
        <begin position="30"/>
        <end position="40"/>
    </location>
</feature>